<dbReference type="Gene3D" id="1.20.1530.20">
    <property type="match status" value="1"/>
</dbReference>
<dbReference type="InterPro" id="IPR038770">
    <property type="entry name" value="Na+/solute_symporter_sf"/>
</dbReference>
<dbReference type="PANTHER" id="PTHR18640">
    <property type="entry name" value="SOLUTE CARRIER FAMILY 10 MEMBER 7"/>
    <property type="match status" value="1"/>
</dbReference>
<feature type="transmembrane region" description="Helical" evidence="1">
    <location>
        <begin position="162"/>
        <end position="179"/>
    </location>
</feature>
<gene>
    <name evidence="2" type="ORF">ACFQ0R_07290</name>
</gene>
<proteinExistence type="predicted"/>
<reference evidence="3" key="1">
    <citation type="journal article" date="2019" name="Int. J. Syst. Evol. Microbiol.">
        <title>The Global Catalogue of Microorganisms (GCM) 10K type strain sequencing project: providing services to taxonomists for standard genome sequencing and annotation.</title>
        <authorList>
            <consortium name="The Broad Institute Genomics Platform"/>
            <consortium name="The Broad Institute Genome Sequencing Center for Infectious Disease"/>
            <person name="Wu L."/>
            <person name="Ma J."/>
        </authorList>
    </citation>
    <scope>NUCLEOTIDE SEQUENCE [LARGE SCALE GENOMIC DNA]</scope>
    <source>
        <strain evidence="3">CCUG 56752</strain>
    </source>
</reference>
<name>A0ABW3GPA3_9FLAO</name>
<evidence type="ECO:0000313" key="3">
    <source>
        <dbReference type="Proteomes" id="UP001597049"/>
    </source>
</evidence>
<dbReference type="Pfam" id="PF13593">
    <property type="entry name" value="SBF_like"/>
    <property type="match status" value="1"/>
</dbReference>
<sequence>MKIDKFVLAIVLTIVIAYFFPKFGEGESVIPLDRIASIGISMIFFFYGLKLSLKQLVSGLKNWRLHLLVQLSTFLLFPFLVIVFYPFFQGDTTESLWLAFLFLAALPSTVSSSVVMVSLAKGNVSAAIFNASISGLIGIVITPLWVGIFLQQSSVDYSLADIYLKLLIEILLPVVFGLFLQKYLGKFVRKYSAYLTWFDKSIILLIIYKSFAESFEEGVFTTVKVFDLVLISLGVVILFFVVYFTIGYISRRLNFNRQDQITAQFSGTKKSLVHGTVFSKILLPESLALGLMLLPLMLFHAFQILVISFIATKAGRFRN</sequence>
<evidence type="ECO:0000313" key="2">
    <source>
        <dbReference type="EMBL" id="MFD0932402.1"/>
    </source>
</evidence>
<dbReference type="RefSeq" id="WP_379657725.1">
    <property type="nucleotide sequence ID" value="NZ_JBHTIV010000007.1"/>
</dbReference>
<comment type="caution">
    <text evidence="2">The sequence shown here is derived from an EMBL/GenBank/DDBJ whole genome shotgun (WGS) entry which is preliminary data.</text>
</comment>
<accession>A0ABW3GPA3</accession>
<evidence type="ECO:0000256" key="1">
    <source>
        <dbReference type="SAM" id="Phobius"/>
    </source>
</evidence>
<keyword evidence="1" id="KW-0812">Transmembrane</keyword>
<dbReference type="PANTHER" id="PTHR18640:SF5">
    <property type="entry name" value="SODIUM_BILE ACID COTRANSPORTER 7"/>
    <property type="match status" value="1"/>
</dbReference>
<keyword evidence="1" id="KW-0472">Membrane</keyword>
<feature type="transmembrane region" description="Helical" evidence="1">
    <location>
        <begin position="228"/>
        <end position="249"/>
    </location>
</feature>
<feature type="transmembrane region" description="Helical" evidence="1">
    <location>
        <begin position="97"/>
        <end position="120"/>
    </location>
</feature>
<feature type="transmembrane region" description="Helical" evidence="1">
    <location>
        <begin position="36"/>
        <end position="53"/>
    </location>
</feature>
<dbReference type="PIRSF" id="PIRSF026166">
    <property type="entry name" value="UCP026166"/>
    <property type="match status" value="1"/>
</dbReference>
<dbReference type="EMBL" id="JBHTIV010000007">
    <property type="protein sequence ID" value="MFD0932402.1"/>
    <property type="molecule type" value="Genomic_DNA"/>
</dbReference>
<dbReference type="InterPro" id="IPR016833">
    <property type="entry name" value="Put_Na-Bile_cotransptr"/>
</dbReference>
<feature type="transmembrane region" description="Helical" evidence="1">
    <location>
        <begin position="65"/>
        <end position="85"/>
    </location>
</feature>
<keyword evidence="3" id="KW-1185">Reference proteome</keyword>
<organism evidence="2 3">
    <name type="scientific">Psychroflexus salinarum</name>
    <dbReference type="NCBI Taxonomy" id="546024"/>
    <lineage>
        <taxon>Bacteria</taxon>
        <taxon>Pseudomonadati</taxon>
        <taxon>Bacteroidota</taxon>
        <taxon>Flavobacteriia</taxon>
        <taxon>Flavobacteriales</taxon>
        <taxon>Flavobacteriaceae</taxon>
        <taxon>Psychroflexus</taxon>
    </lineage>
</organism>
<dbReference type="Proteomes" id="UP001597049">
    <property type="component" value="Unassembled WGS sequence"/>
</dbReference>
<protein>
    <submittedName>
        <fullName evidence="2">Bile acid:sodium symporter family protein</fullName>
    </submittedName>
</protein>
<feature type="transmembrane region" description="Helical" evidence="1">
    <location>
        <begin position="127"/>
        <end position="150"/>
    </location>
</feature>
<feature type="transmembrane region" description="Helical" evidence="1">
    <location>
        <begin position="287"/>
        <end position="311"/>
    </location>
</feature>
<keyword evidence="1" id="KW-1133">Transmembrane helix</keyword>